<protein>
    <submittedName>
        <fullName evidence="1">Uncharacterized protein</fullName>
    </submittedName>
</protein>
<reference evidence="1" key="1">
    <citation type="submission" date="2023-03" db="EMBL/GenBank/DDBJ databases">
        <title>Massive genome expansion in bonnet fungi (Mycena s.s.) driven by repeated elements and novel gene families across ecological guilds.</title>
        <authorList>
            <consortium name="Lawrence Berkeley National Laboratory"/>
            <person name="Harder C.B."/>
            <person name="Miyauchi S."/>
            <person name="Viragh M."/>
            <person name="Kuo A."/>
            <person name="Thoen E."/>
            <person name="Andreopoulos B."/>
            <person name="Lu D."/>
            <person name="Skrede I."/>
            <person name="Drula E."/>
            <person name="Henrissat B."/>
            <person name="Morin E."/>
            <person name="Kohler A."/>
            <person name="Barry K."/>
            <person name="LaButti K."/>
            <person name="Morin E."/>
            <person name="Salamov A."/>
            <person name="Lipzen A."/>
            <person name="Mereny Z."/>
            <person name="Hegedus B."/>
            <person name="Baldrian P."/>
            <person name="Stursova M."/>
            <person name="Weitz H."/>
            <person name="Taylor A."/>
            <person name="Grigoriev I.V."/>
            <person name="Nagy L.G."/>
            <person name="Martin F."/>
            <person name="Kauserud H."/>
        </authorList>
    </citation>
    <scope>NUCLEOTIDE SEQUENCE</scope>
    <source>
        <strain evidence="1">CBHHK067</strain>
    </source>
</reference>
<evidence type="ECO:0000313" key="2">
    <source>
        <dbReference type="Proteomes" id="UP001221757"/>
    </source>
</evidence>
<dbReference type="EMBL" id="JARKIE010000207">
    <property type="protein sequence ID" value="KAJ7667044.1"/>
    <property type="molecule type" value="Genomic_DNA"/>
</dbReference>
<comment type="caution">
    <text evidence="1">The sequence shown here is derived from an EMBL/GenBank/DDBJ whole genome shotgun (WGS) entry which is preliminary data.</text>
</comment>
<keyword evidence="2" id="KW-1185">Reference proteome</keyword>
<name>A0AAD7G8S0_MYCRO</name>
<accession>A0AAD7G8S0</accession>
<sequence length="197" mass="21589">MWEAELIDGGQAVSSKLRGRLQYQVEPVLLPVAPSSSLKDGQAASSKLRGRLQYQVEPVSLPVAASSPVIADEEEDLRSRSYFFVDSSMEWVKKRIVGPSCAWSLELQRKGGHRVQSLEERTMAVEWNDPGANHLTEEVGIGWEDCLHHVLAEQEGVVFLLSAAAGPRGNIGNVDLEVWGSKSCSLLSPGLKPRVWA</sequence>
<evidence type="ECO:0000313" key="1">
    <source>
        <dbReference type="EMBL" id="KAJ7667044.1"/>
    </source>
</evidence>
<organism evidence="1 2">
    <name type="scientific">Mycena rosella</name>
    <name type="common">Pink bonnet</name>
    <name type="synonym">Agaricus rosellus</name>
    <dbReference type="NCBI Taxonomy" id="1033263"/>
    <lineage>
        <taxon>Eukaryota</taxon>
        <taxon>Fungi</taxon>
        <taxon>Dikarya</taxon>
        <taxon>Basidiomycota</taxon>
        <taxon>Agaricomycotina</taxon>
        <taxon>Agaricomycetes</taxon>
        <taxon>Agaricomycetidae</taxon>
        <taxon>Agaricales</taxon>
        <taxon>Marasmiineae</taxon>
        <taxon>Mycenaceae</taxon>
        <taxon>Mycena</taxon>
    </lineage>
</organism>
<proteinExistence type="predicted"/>
<dbReference type="Proteomes" id="UP001221757">
    <property type="component" value="Unassembled WGS sequence"/>
</dbReference>
<gene>
    <name evidence="1" type="ORF">B0H17DRAFT_1143023</name>
</gene>
<dbReference type="AlphaFoldDB" id="A0AAD7G8S0"/>